<dbReference type="OrthoDB" id="2920232at2"/>
<reference evidence="1 2" key="1">
    <citation type="submission" date="2019-03" db="EMBL/GenBank/DDBJ databases">
        <authorList>
            <person name="Jensen L."/>
            <person name="Storgaard J."/>
            <person name="Sulaj E."/>
            <person name="Schramm A."/>
            <person name="Marshall I.P.G."/>
        </authorList>
    </citation>
    <scope>NUCLEOTIDE SEQUENCE [LARGE SCALE GENOMIC DNA]</scope>
    <source>
        <strain evidence="1 2">2017H2G3</strain>
    </source>
</reference>
<organism evidence="1 2">
    <name type="scientific">Cytobacillus praedii</name>
    <dbReference type="NCBI Taxonomy" id="1742358"/>
    <lineage>
        <taxon>Bacteria</taxon>
        <taxon>Bacillati</taxon>
        <taxon>Bacillota</taxon>
        <taxon>Bacilli</taxon>
        <taxon>Bacillales</taxon>
        <taxon>Bacillaceae</taxon>
        <taxon>Cytobacillus</taxon>
    </lineage>
</organism>
<dbReference type="Pfam" id="PF09953">
    <property type="entry name" value="DUF2187"/>
    <property type="match status" value="1"/>
</dbReference>
<evidence type="ECO:0000313" key="2">
    <source>
        <dbReference type="Proteomes" id="UP000293846"/>
    </source>
</evidence>
<dbReference type="Proteomes" id="UP000293846">
    <property type="component" value="Unassembled WGS sequence"/>
</dbReference>
<name>A0A4R1B1K5_9BACI</name>
<comment type="caution">
    <text evidence="1">The sequence shown here is derived from an EMBL/GenBank/DDBJ whole genome shotgun (WGS) entry which is preliminary data.</text>
</comment>
<protein>
    <submittedName>
        <fullName evidence="1">DUF2187 domain-containing protein</fullName>
    </submittedName>
</protein>
<dbReference type="InterPro" id="IPR018690">
    <property type="entry name" value="DUF2187"/>
</dbReference>
<sequence>MLKMHISKIANEGDQVRFKRNNLSINGEVIKVKESSVIVQISPSDAERIRIDTLYTVVSHRNYKLLNTNKHLSFSDSVEGL</sequence>
<dbReference type="EMBL" id="SJTH01000009">
    <property type="protein sequence ID" value="TCJ04348.1"/>
    <property type="molecule type" value="Genomic_DNA"/>
</dbReference>
<gene>
    <name evidence="1" type="ORF">E0Y62_09630</name>
</gene>
<evidence type="ECO:0000313" key="1">
    <source>
        <dbReference type="EMBL" id="TCJ04348.1"/>
    </source>
</evidence>
<accession>A0A4R1B1K5</accession>
<proteinExistence type="predicted"/>
<dbReference type="AlphaFoldDB" id="A0A4R1B1K5"/>
<keyword evidence="2" id="KW-1185">Reference proteome</keyword>